<dbReference type="EMBL" id="CM000852">
    <property type="protein sequence ID" value="KRG97284.1"/>
    <property type="molecule type" value="Genomic_DNA"/>
</dbReference>
<gene>
    <name evidence="2" type="ORF">GLYMA_19G262100</name>
</gene>
<reference evidence="2" key="3">
    <citation type="submission" date="2018-07" db="EMBL/GenBank/DDBJ databases">
        <title>WGS assembly of Glycine max.</title>
        <authorList>
            <person name="Schmutz J."/>
            <person name="Cannon S."/>
            <person name="Schlueter J."/>
            <person name="Ma J."/>
            <person name="Mitros T."/>
            <person name="Nelson W."/>
            <person name="Hyten D."/>
            <person name="Song Q."/>
            <person name="Thelen J."/>
            <person name="Cheng J."/>
            <person name="Xu D."/>
            <person name="Hellsten U."/>
            <person name="May G."/>
            <person name="Yu Y."/>
            <person name="Sakurai T."/>
            <person name="Umezawa T."/>
            <person name="Bhattacharyya M."/>
            <person name="Sandhu D."/>
            <person name="Valliyodan B."/>
            <person name="Lindquist E."/>
            <person name="Peto M."/>
            <person name="Grant D."/>
            <person name="Shu S."/>
            <person name="Goodstein D."/>
            <person name="Barry K."/>
            <person name="Futrell-Griggs M."/>
            <person name="Abernathy B."/>
            <person name="Du J."/>
            <person name="Tian Z."/>
            <person name="Zhu L."/>
            <person name="Gill N."/>
            <person name="Joshi T."/>
            <person name="Libault M."/>
            <person name="Sethuraman A."/>
            <person name="Zhang X."/>
            <person name="Shinozaki K."/>
            <person name="Nguyen H."/>
            <person name="Wing R."/>
            <person name="Cregan P."/>
            <person name="Specht J."/>
            <person name="Grimwood J."/>
            <person name="Rokhsar D."/>
            <person name="Stacey G."/>
            <person name="Shoemaker R."/>
            <person name="Jackson S."/>
        </authorList>
    </citation>
    <scope>NUCLEOTIDE SEQUENCE</scope>
    <source>
        <tissue evidence="2">Callus</tissue>
    </source>
</reference>
<keyword evidence="1" id="KW-1133">Transmembrane helix</keyword>
<evidence type="ECO:0000313" key="2">
    <source>
        <dbReference type="EMBL" id="KRG97284.1"/>
    </source>
</evidence>
<organism evidence="2">
    <name type="scientific">Glycine max</name>
    <name type="common">Soybean</name>
    <name type="synonym">Glycine hispida</name>
    <dbReference type="NCBI Taxonomy" id="3847"/>
    <lineage>
        <taxon>Eukaryota</taxon>
        <taxon>Viridiplantae</taxon>
        <taxon>Streptophyta</taxon>
        <taxon>Embryophyta</taxon>
        <taxon>Tracheophyta</taxon>
        <taxon>Spermatophyta</taxon>
        <taxon>Magnoliopsida</taxon>
        <taxon>eudicotyledons</taxon>
        <taxon>Gunneridae</taxon>
        <taxon>Pentapetalae</taxon>
        <taxon>rosids</taxon>
        <taxon>fabids</taxon>
        <taxon>Fabales</taxon>
        <taxon>Fabaceae</taxon>
        <taxon>Papilionoideae</taxon>
        <taxon>50 kb inversion clade</taxon>
        <taxon>NPAAA clade</taxon>
        <taxon>indigoferoid/millettioid clade</taxon>
        <taxon>Phaseoleae</taxon>
        <taxon>Glycine</taxon>
        <taxon>Glycine subgen. Soja</taxon>
    </lineage>
</organism>
<keyword evidence="1" id="KW-0812">Transmembrane</keyword>
<dbReference type="EnsemblPlants" id="KRG97284">
    <property type="protein sequence ID" value="KRG97284"/>
    <property type="gene ID" value="GLYMA_19G262100"/>
</dbReference>
<evidence type="ECO:0000313" key="4">
    <source>
        <dbReference type="Proteomes" id="UP000008827"/>
    </source>
</evidence>
<keyword evidence="4" id="KW-1185">Reference proteome</keyword>
<dbReference type="AlphaFoldDB" id="A0A0R0F547"/>
<accession>A0A0R0F547</accession>
<sequence length="95" mass="11207">MVCCKAIKFMMKKSPTHELYQECYYEARELDLHENFSQRFQQAGSIILHIGLYLHIVVVCFDWLLEEAKQNVVNEAKLRSNWKTGIEKVKKGKVM</sequence>
<evidence type="ECO:0000313" key="3">
    <source>
        <dbReference type="EnsemblPlants" id="KRG97284"/>
    </source>
</evidence>
<dbReference type="Proteomes" id="UP000008827">
    <property type="component" value="Chromosome 19"/>
</dbReference>
<keyword evidence="1" id="KW-0472">Membrane</keyword>
<reference evidence="2 3" key="1">
    <citation type="journal article" date="2010" name="Nature">
        <title>Genome sequence of the palaeopolyploid soybean.</title>
        <authorList>
            <person name="Schmutz J."/>
            <person name="Cannon S.B."/>
            <person name="Schlueter J."/>
            <person name="Ma J."/>
            <person name="Mitros T."/>
            <person name="Nelson W."/>
            <person name="Hyten D.L."/>
            <person name="Song Q."/>
            <person name="Thelen J.J."/>
            <person name="Cheng J."/>
            <person name="Xu D."/>
            <person name="Hellsten U."/>
            <person name="May G.D."/>
            <person name="Yu Y."/>
            <person name="Sakurai T."/>
            <person name="Umezawa T."/>
            <person name="Bhattacharyya M.K."/>
            <person name="Sandhu D."/>
            <person name="Valliyodan B."/>
            <person name="Lindquist E."/>
            <person name="Peto M."/>
            <person name="Grant D."/>
            <person name="Shu S."/>
            <person name="Goodstein D."/>
            <person name="Barry K."/>
            <person name="Futrell-Griggs M."/>
            <person name="Abernathy B."/>
            <person name="Du J."/>
            <person name="Tian Z."/>
            <person name="Zhu L."/>
            <person name="Gill N."/>
            <person name="Joshi T."/>
            <person name="Libault M."/>
            <person name="Sethuraman A."/>
            <person name="Zhang X.-C."/>
            <person name="Shinozaki K."/>
            <person name="Nguyen H.T."/>
            <person name="Wing R.A."/>
            <person name="Cregan P."/>
            <person name="Specht J."/>
            <person name="Grimwood J."/>
            <person name="Rokhsar D."/>
            <person name="Stacey G."/>
            <person name="Shoemaker R.C."/>
            <person name="Jackson S.A."/>
        </authorList>
    </citation>
    <scope>NUCLEOTIDE SEQUENCE [LARGE SCALE GENOMIC DNA]</scope>
    <source>
        <strain evidence="3">cv. Williams 82</strain>
        <tissue evidence="2">Callus</tissue>
    </source>
</reference>
<dbReference type="PaxDb" id="3847-GLYMA19G45156.1"/>
<evidence type="ECO:0000256" key="1">
    <source>
        <dbReference type="SAM" id="Phobius"/>
    </source>
</evidence>
<protein>
    <submittedName>
        <fullName evidence="2 3">Uncharacterized protein</fullName>
    </submittedName>
</protein>
<name>A0A0R0F547_SOYBN</name>
<feature type="transmembrane region" description="Helical" evidence="1">
    <location>
        <begin position="46"/>
        <end position="65"/>
    </location>
</feature>
<reference evidence="3" key="2">
    <citation type="submission" date="2018-02" db="UniProtKB">
        <authorList>
            <consortium name="EnsemblPlants"/>
        </authorList>
    </citation>
    <scope>IDENTIFICATION</scope>
    <source>
        <strain evidence="3">Williams 82</strain>
    </source>
</reference>
<dbReference type="Gramene" id="KRG97284">
    <property type="protein sequence ID" value="KRG97284"/>
    <property type="gene ID" value="GLYMA_19G262100"/>
</dbReference>
<proteinExistence type="predicted"/>
<dbReference type="InParanoid" id="A0A0R0F547"/>